<dbReference type="EMBL" id="CAADFW010000141">
    <property type="protein sequence ID" value="VFK64730.1"/>
    <property type="molecule type" value="Genomic_DNA"/>
</dbReference>
<protein>
    <submittedName>
        <fullName evidence="3">Uncharacterized protein</fullName>
    </submittedName>
</protein>
<organism evidence="3">
    <name type="scientific">Candidatus Kentrum sp. TC</name>
    <dbReference type="NCBI Taxonomy" id="2126339"/>
    <lineage>
        <taxon>Bacteria</taxon>
        <taxon>Pseudomonadati</taxon>
        <taxon>Pseudomonadota</taxon>
        <taxon>Gammaproteobacteria</taxon>
        <taxon>Candidatus Kentrum</taxon>
    </lineage>
</organism>
<proteinExistence type="predicted"/>
<accession>A0A451AF96</accession>
<evidence type="ECO:0000313" key="3">
    <source>
        <dbReference type="EMBL" id="VFK64730.1"/>
    </source>
</evidence>
<name>A0A451AF96_9GAMM</name>
<evidence type="ECO:0000313" key="1">
    <source>
        <dbReference type="EMBL" id="VFK49025.1"/>
    </source>
</evidence>
<reference evidence="3" key="1">
    <citation type="submission" date="2019-02" db="EMBL/GenBank/DDBJ databases">
        <authorList>
            <person name="Gruber-Vodicka R. H."/>
            <person name="Seah K. B. B."/>
        </authorList>
    </citation>
    <scope>NUCLEOTIDE SEQUENCE</scope>
    <source>
        <strain evidence="2">BECK_BZ123</strain>
        <strain evidence="1">BECK_BZ125</strain>
        <strain evidence="3">BECK_BZ126</strain>
    </source>
</reference>
<evidence type="ECO:0000313" key="2">
    <source>
        <dbReference type="EMBL" id="VFK52066.1"/>
    </source>
</evidence>
<dbReference type="AlphaFoldDB" id="A0A451AF96"/>
<gene>
    <name evidence="2" type="ORF">BECKTC1821D_GA0114238_11532</name>
    <name evidence="1" type="ORF">BECKTC1821E_GA0114239_11522</name>
    <name evidence="3" type="ORF">BECKTC1821F_GA0114240_11414</name>
</gene>
<sequence length="53" mass="5712">MELSRTALLLRAHSGRTLGSELIKSTSDGGVQIAEKNSVCAPNHSELRYDVSL</sequence>
<dbReference type="EMBL" id="CAADFS010000153">
    <property type="protein sequence ID" value="VFK52066.1"/>
    <property type="molecule type" value="Genomic_DNA"/>
</dbReference>
<dbReference type="EMBL" id="CAADFT010000152">
    <property type="protein sequence ID" value="VFK49025.1"/>
    <property type="molecule type" value="Genomic_DNA"/>
</dbReference>